<dbReference type="EMBL" id="RJVG01000004">
    <property type="protein sequence ID" value="ROR28636.1"/>
    <property type="molecule type" value="Genomic_DNA"/>
</dbReference>
<keyword evidence="1" id="KW-0645">Protease</keyword>
<organism evidence="1 2">
    <name type="scientific">Mobilisporobacter senegalensis</name>
    <dbReference type="NCBI Taxonomy" id="1329262"/>
    <lineage>
        <taxon>Bacteria</taxon>
        <taxon>Bacillati</taxon>
        <taxon>Bacillota</taxon>
        <taxon>Clostridia</taxon>
        <taxon>Lachnospirales</taxon>
        <taxon>Lachnospiraceae</taxon>
        <taxon>Mobilisporobacter</taxon>
    </lineage>
</organism>
<sequence>MKMGVWYQMKPVSINAPVSSFEAARKAIGAGANEIYCGVRLKGIKHVTFNGRPSYGSLIDFAELTKVTEYAHARNRKVNFVLNLPFMADILEILAKPHIRQAVKSEVDSFIVADLGLILLLEQMKVKTPIHIGSFATVRNQEAMSFYSQFNVARVVAPPDTTLKELSSLVNNPYNIEIEAFIHGQGCSNVNGNCYLSHSYKKQSVEFPDDPLWKLDSDKSFVSIGIRNPCMFTFQMEDWKSGEKMNLNCLNSFPFCSVCYLPDLLKTNVSVLKIEGRCQPIEYQERVPGEYAALIKLLESDDIKGYEKYLENLKRTTPELHGVCRLKKCFYEREGIDESVSTVY</sequence>
<evidence type="ECO:0000313" key="2">
    <source>
        <dbReference type="Proteomes" id="UP000273083"/>
    </source>
</evidence>
<protein>
    <submittedName>
        <fullName evidence="1">Collagenase-like PrtC family protease</fullName>
    </submittedName>
</protein>
<dbReference type="PANTHER" id="PTHR30217">
    <property type="entry name" value="PEPTIDASE U32 FAMILY"/>
    <property type="match status" value="1"/>
</dbReference>
<dbReference type="AlphaFoldDB" id="A0A3N1XPU0"/>
<dbReference type="InterPro" id="IPR051454">
    <property type="entry name" value="RNA/ubiquinone_mod_enzymes"/>
</dbReference>
<dbReference type="Proteomes" id="UP000273083">
    <property type="component" value="Unassembled WGS sequence"/>
</dbReference>
<reference evidence="1 2" key="1">
    <citation type="submission" date="2018-11" db="EMBL/GenBank/DDBJ databases">
        <title>Genomic Encyclopedia of Type Strains, Phase IV (KMG-IV): sequencing the most valuable type-strain genomes for metagenomic binning, comparative biology and taxonomic classification.</title>
        <authorList>
            <person name="Goeker M."/>
        </authorList>
    </citation>
    <scope>NUCLEOTIDE SEQUENCE [LARGE SCALE GENOMIC DNA]</scope>
    <source>
        <strain evidence="1 2">DSM 26537</strain>
    </source>
</reference>
<evidence type="ECO:0000313" key="1">
    <source>
        <dbReference type="EMBL" id="ROR28636.1"/>
    </source>
</evidence>
<dbReference type="GO" id="GO:0008233">
    <property type="term" value="F:peptidase activity"/>
    <property type="evidence" value="ECO:0007669"/>
    <property type="project" value="UniProtKB-KW"/>
</dbReference>
<proteinExistence type="predicted"/>
<keyword evidence="2" id="KW-1185">Reference proteome</keyword>
<dbReference type="InterPro" id="IPR001539">
    <property type="entry name" value="Peptidase_U32"/>
</dbReference>
<keyword evidence="1" id="KW-0378">Hydrolase</keyword>
<dbReference type="Pfam" id="PF01136">
    <property type="entry name" value="Peptidase_U32"/>
    <property type="match status" value="1"/>
</dbReference>
<gene>
    <name evidence="1" type="ORF">EDD66_104223</name>
</gene>
<comment type="caution">
    <text evidence="1">The sequence shown here is derived from an EMBL/GenBank/DDBJ whole genome shotgun (WGS) entry which is preliminary data.</text>
</comment>
<name>A0A3N1XPU0_9FIRM</name>
<dbReference type="GO" id="GO:0006508">
    <property type="term" value="P:proteolysis"/>
    <property type="evidence" value="ECO:0007669"/>
    <property type="project" value="UniProtKB-KW"/>
</dbReference>
<accession>A0A3N1XPU0</accession>